<reference evidence="2" key="1">
    <citation type="submission" date="2022-03" db="EMBL/GenBank/DDBJ databases">
        <authorList>
            <person name="Alioto T."/>
            <person name="Alioto T."/>
            <person name="Gomez Garrido J."/>
        </authorList>
    </citation>
    <scope>NUCLEOTIDE SEQUENCE</scope>
</reference>
<dbReference type="AlphaFoldDB" id="A0AAD1SZU9"/>
<organism evidence="2 3">
    <name type="scientific">Pelobates cultripes</name>
    <name type="common">Western spadefoot toad</name>
    <dbReference type="NCBI Taxonomy" id="61616"/>
    <lineage>
        <taxon>Eukaryota</taxon>
        <taxon>Metazoa</taxon>
        <taxon>Chordata</taxon>
        <taxon>Craniata</taxon>
        <taxon>Vertebrata</taxon>
        <taxon>Euteleostomi</taxon>
        <taxon>Amphibia</taxon>
        <taxon>Batrachia</taxon>
        <taxon>Anura</taxon>
        <taxon>Pelobatoidea</taxon>
        <taxon>Pelobatidae</taxon>
        <taxon>Pelobates</taxon>
    </lineage>
</organism>
<evidence type="ECO:0000313" key="2">
    <source>
        <dbReference type="EMBL" id="CAH2315704.1"/>
    </source>
</evidence>
<sequence>MLPNPAQETAVSSNCPEQQTSFRGGSPTGPQSVPSTTHHEGLQENGAPEVTRPYQAWRSSTGTLAVIPALNGTRGPDRSLYHRNNLPRHLLGYNQQLTPALHRGCHAETPPAWPARGIG</sequence>
<proteinExistence type="predicted"/>
<dbReference type="EMBL" id="OW240920">
    <property type="protein sequence ID" value="CAH2315704.1"/>
    <property type="molecule type" value="Genomic_DNA"/>
</dbReference>
<protein>
    <submittedName>
        <fullName evidence="2">Uncharacterized protein</fullName>
    </submittedName>
</protein>
<evidence type="ECO:0000313" key="3">
    <source>
        <dbReference type="Proteomes" id="UP001295444"/>
    </source>
</evidence>
<name>A0AAD1SZU9_PELCU</name>
<feature type="region of interest" description="Disordered" evidence="1">
    <location>
        <begin position="1"/>
        <end position="56"/>
    </location>
</feature>
<keyword evidence="3" id="KW-1185">Reference proteome</keyword>
<feature type="compositionally biased region" description="Polar residues" evidence="1">
    <location>
        <begin position="1"/>
        <end position="36"/>
    </location>
</feature>
<dbReference type="Proteomes" id="UP001295444">
    <property type="component" value="Chromosome 09"/>
</dbReference>
<evidence type="ECO:0000256" key="1">
    <source>
        <dbReference type="SAM" id="MobiDB-lite"/>
    </source>
</evidence>
<accession>A0AAD1SZU9</accession>
<gene>
    <name evidence="2" type="ORF">PECUL_23A039548</name>
</gene>